<feature type="region of interest" description="Disordered" evidence="1">
    <location>
        <begin position="1"/>
        <end position="25"/>
    </location>
</feature>
<keyword evidence="3" id="KW-1185">Reference proteome</keyword>
<reference evidence="2 3" key="1">
    <citation type="submission" date="2014-04" db="EMBL/GenBank/DDBJ databases">
        <authorList>
            <consortium name="DOE Joint Genome Institute"/>
            <person name="Kuo A."/>
            <person name="Girlanda M."/>
            <person name="Perotto S."/>
            <person name="Kohler A."/>
            <person name="Nagy L.G."/>
            <person name="Floudas D."/>
            <person name="Copeland A."/>
            <person name="Barry K.W."/>
            <person name="Cichocki N."/>
            <person name="Veneault-Fourrey C."/>
            <person name="LaButti K."/>
            <person name="Lindquist E.A."/>
            <person name="Lipzen A."/>
            <person name="Lundell T."/>
            <person name="Morin E."/>
            <person name="Murat C."/>
            <person name="Sun H."/>
            <person name="Tunlid A."/>
            <person name="Henrissat B."/>
            <person name="Grigoriev I.V."/>
            <person name="Hibbett D.S."/>
            <person name="Martin F."/>
            <person name="Nordberg H.P."/>
            <person name="Cantor M.N."/>
            <person name="Hua S.X."/>
        </authorList>
    </citation>
    <scope>NUCLEOTIDE SEQUENCE [LARGE SCALE GENOMIC DNA]</scope>
    <source>
        <strain evidence="2 3">MUT 4182</strain>
    </source>
</reference>
<evidence type="ECO:0000256" key="1">
    <source>
        <dbReference type="SAM" id="MobiDB-lite"/>
    </source>
</evidence>
<dbReference type="OrthoDB" id="5569250at2759"/>
<reference evidence="3" key="2">
    <citation type="submission" date="2015-01" db="EMBL/GenBank/DDBJ databases">
        <title>Evolutionary Origins and Diversification of the Mycorrhizal Mutualists.</title>
        <authorList>
            <consortium name="DOE Joint Genome Institute"/>
            <consortium name="Mycorrhizal Genomics Consortium"/>
            <person name="Kohler A."/>
            <person name="Kuo A."/>
            <person name="Nagy L.G."/>
            <person name="Floudas D."/>
            <person name="Copeland A."/>
            <person name="Barry K.W."/>
            <person name="Cichocki N."/>
            <person name="Veneault-Fourrey C."/>
            <person name="LaButti K."/>
            <person name="Lindquist E.A."/>
            <person name="Lipzen A."/>
            <person name="Lundell T."/>
            <person name="Morin E."/>
            <person name="Murat C."/>
            <person name="Riley R."/>
            <person name="Ohm R."/>
            <person name="Sun H."/>
            <person name="Tunlid A."/>
            <person name="Henrissat B."/>
            <person name="Grigoriev I.V."/>
            <person name="Hibbett D.S."/>
            <person name="Martin F."/>
        </authorList>
    </citation>
    <scope>NUCLEOTIDE SEQUENCE [LARGE SCALE GENOMIC DNA]</scope>
    <source>
        <strain evidence="3">MUT 4182</strain>
    </source>
</reference>
<dbReference type="Proteomes" id="UP000054248">
    <property type="component" value="Unassembled WGS sequence"/>
</dbReference>
<feature type="compositionally biased region" description="Polar residues" evidence="1">
    <location>
        <begin position="1"/>
        <end position="14"/>
    </location>
</feature>
<feature type="compositionally biased region" description="Low complexity" evidence="1">
    <location>
        <begin position="167"/>
        <end position="181"/>
    </location>
</feature>
<organism evidence="2 3">
    <name type="scientific">Tulasnella calospora MUT 4182</name>
    <dbReference type="NCBI Taxonomy" id="1051891"/>
    <lineage>
        <taxon>Eukaryota</taxon>
        <taxon>Fungi</taxon>
        <taxon>Dikarya</taxon>
        <taxon>Basidiomycota</taxon>
        <taxon>Agaricomycotina</taxon>
        <taxon>Agaricomycetes</taxon>
        <taxon>Cantharellales</taxon>
        <taxon>Tulasnellaceae</taxon>
        <taxon>Tulasnella</taxon>
    </lineage>
</organism>
<proteinExistence type="predicted"/>
<feature type="region of interest" description="Disordered" evidence="1">
    <location>
        <begin position="166"/>
        <end position="194"/>
    </location>
</feature>
<sequence>MARKLSSNRSFTSQTRDDIPDSPEGKVALPTVSVTADNFLRFANLQTLWDSPDWSRVVDKLTADDTLHRFKQAWDSIPNEFDQSKPFCEWVDRLLSFITQLPSQPTRQISLLPKDPSSTPDHADDEECPDNSSVSRPDAVCVPKDVGEFGGCKWSHVLVPVRFNKQPSLSTPSGSTTLPASNPQTLDVPSISSTSHNRLDLKRSTVSGDDSVAQGQKNRTSISYVIRSSCPVSSPYSPTLDDIQLSRFAMEALAAVGDRTHVFGLAVERPTVTLWYFDRCGAVCTSALNIDTSEGFLPFLKFLSALA</sequence>
<dbReference type="AlphaFoldDB" id="A0A0C3QKG2"/>
<accession>A0A0C3QKG2</accession>
<feature type="non-terminal residue" evidence="2">
    <location>
        <position position="307"/>
    </location>
</feature>
<dbReference type="EMBL" id="KN823017">
    <property type="protein sequence ID" value="KIO26884.1"/>
    <property type="molecule type" value="Genomic_DNA"/>
</dbReference>
<evidence type="ECO:0000313" key="2">
    <source>
        <dbReference type="EMBL" id="KIO26884.1"/>
    </source>
</evidence>
<name>A0A0C3QKG2_9AGAM</name>
<feature type="region of interest" description="Disordered" evidence="1">
    <location>
        <begin position="106"/>
        <end position="139"/>
    </location>
</feature>
<evidence type="ECO:0008006" key="4">
    <source>
        <dbReference type="Google" id="ProtNLM"/>
    </source>
</evidence>
<evidence type="ECO:0000313" key="3">
    <source>
        <dbReference type="Proteomes" id="UP000054248"/>
    </source>
</evidence>
<feature type="compositionally biased region" description="Polar residues" evidence="1">
    <location>
        <begin position="182"/>
        <end position="194"/>
    </location>
</feature>
<protein>
    <recommendedName>
        <fullName evidence="4">Fungal-type protein kinase domain-containing protein</fullName>
    </recommendedName>
</protein>
<dbReference type="HOGENOM" id="CLU_910780_0_0_1"/>
<gene>
    <name evidence="2" type="ORF">M407DRAFT_23828</name>
</gene>